<gene>
    <name evidence="2" type="ORF">RN87_02450</name>
</gene>
<dbReference type="Gene3D" id="1.10.10.2910">
    <property type="match status" value="1"/>
</dbReference>
<reference evidence="2 3" key="1">
    <citation type="submission" date="2015-11" db="EMBL/GenBank/DDBJ databases">
        <authorList>
            <person name="Zhang Y."/>
            <person name="Guo Z."/>
        </authorList>
    </citation>
    <scope>NUCLEOTIDE SEQUENCE [LARGE SCALE GENOMIC DNA]</scope>
    <source>
        <strain evidence="2 3">ChDC F174</strain>
    </source>
</reference>
<proteinExistence type="predicted"/>
<evidence type="ECO:0000313" key="2">
    <source>
        <dbReference type="EMBL" id="ALQ39451.1"/>
    </source>
</evidence>
<dbReference type="EMBL" id="CP013331">
    <property type="protein sequence ID" value="ALQ39451.1"/>
    <property type="molecule type" value="Genomic_DNA"/>
</dbReference>
<name>A0A0S2ZKK6_9FUSO</name>
<feature type="domain" description="IrrE N-terminal-like" evidence="1">
    <location>
        <begin position="32"/>
        <end position="137"/>
    </location>
</feature>
<organism evidence="2">
    <name type="scientific">Fusobacterium hwasookii ChDC F174</name>
    <dbReference type="NCBI Taxonomy" id="1307442"/>
    <lineage>
        <taxon>Bacteria</taxon>
        <taxon>Fusobacteriati</taxon>
        <taxon>Fusobacteriota</taxon>
        <taxon>Fusobacteriia</taxon>
        <taxon>Fusobacteriales</taxon>
        <taxon>Fusobacteriaceae</taxon>
        <taxon>Fusobacterium</taxon>
    </lineage>
</organism>
<dbReference type="RefSeq" id="WP_029493077.1">
    <property type="nucleotide sequence ID" value="NZ_ATKF01000041.1"/>
</dbReference>
<sequence>MKKMTNKRKKEILKLIDNLYFEFGTKNPLRLCKGLGIEVVSANIEMKGLYTEIFSSKLIIIQNLLEDFAKLFVIAHELFHALEHNCEQIRFFRECTSFKTNIYEEEANYFATHLLKDSIPFHQDEFVDLEVAEELEKYLKI</sequence>
<dbReference type="Proteomes" id="UP000063275">
    <property type="component" value="Chromosome"/>
</dbReference>
<dbReference type="Pfam" id="PF06114">
    <property type="entry name" value="Peptidase_M78"/>
    <property type="match status" value="1"/>
</dbReference>
<dbReference type="AlphaFoldDB" id="A0A0S2ZKK6"/>
<evidence type="ECO:0000313" key="3">
    <source>
        <dbReference type="Proteomes" id="UP000063275"/>
    </source>
</evidence>
<accession>A0A0S2ZKK6</accession>
<protein>
    <submittedName>
        <fullName evidence="2">Toxin</fullName>
    </submittedName>
</protein>
<dbReference type="OrthoDB" id="88186at2"/>
<dbReference type="KEGG" id="fhw:RN87_02450"/>
<dbReference type="InterPro" id="IPR010359">
    <property type="entry name" value="IrrE_HExxH"/>
</dbReference>
<evidence type="ECO:0000259" key="1">
    <source>
        <dbReference type="Pfam" id="PF06114"/>
    </source>
</evidence>